<dbReference type="Pfam" id="PF13416">
    <property type="entry name" value="SBP_bac_8"/>
    <property type="match status" value="1"/>
</dbReference>
<proteinExistence type="predicted"/>
<dbReference type="AlphaFoldDB" id="A0A537KXL2"/>
<accession>A0A537KXL2</accession>
<keyword evidence="1" id="KW-1133">Transmembrane helix</keyword>
<evidence type="ECO:0000313" key="2">
    <source>
        <dbReference type="EMBL" id="TMJ00484.1"/>
    </source>
</evidence>
<dbReference type="Gene3D" id="3.40.190.10">
    <property type="entry name" value="Periplasmic binding protein-like II"/>
    <property type="match status" value="2"/>
</dbReference>
<evidence type="ECO:0000313" key="3">
    <source>
        <dbReference type="Proteomes" id="UP000319353"/>
    </source>
</evidence>
<feature type="transmembrane region" description="Helical" evidence="1">
    <location>
        <begin position="7"/>
        <end position="28"/>
    </location>
</feature>
<organism evidence="2 3">
    <name type="scientific">Candidatus Segetimicrobium genomatis</name>
    <dbReference type="NCBI Taxonomy" id="2569760"/>
    <lineage>
        <taxon>Bacteria</taxon>
        <taxon>Bacillati</taxon>
        <taxon>Candidatus Sysuimicrobiota</taxon>
        <taxon>Candidatus Sysuimicrobiia</taxon>
        <taxon>Candidatus Sysuimicrobiales</taxon>
        <taxon>Candidatus Segetimicrobiaceae</taxon>
        <taxon>Candidatus Segetimicrobium</taxon>
    </lineage>
</organism>
<dbReference type="EMBL" id="VBAL01000114">
    <property type="protein sequence ID" value="TMJ00484.1"/>
    <property type="molecule type" value="Genomic_DNA"/>
</dbReference>
<sequence>MRKRLRIVHWTTVLIAVVFVFALGWYGIPARGQMAGVTLYISGDTNIQEMFDKDLLPLFERETSVKTKMVFLEHGQGAEAIVAKIIAAKRTGQQTDVDLYETQPTFIAAGASEGIWTKITKDNVANASKVDYNRPEVLVSNGFGIPYRGSSVVLAYNSKYVKTPPRTYDEILAWIKQNPGKFTYCDPQTCGSGAAFLYVALYKYAKAEDFSGLTYDQAKTAAWEPALQLLRSLKPNIYNNGFYPNGNVAVLQLLGRENIYMAPVWSDQGVSYLDQGLLPKDIKLVQVTPPFTGGDSAIAIPVHAEHQASGLMFLNWLLTSKAQTIVVNKLAGYPGIDWKYMPKDVRDKFAGIAQNFSPLPNAKYQADAKRLWQEKVAGSGQ</sequence>
<evidence type="ECO:0000256" key="1">
    <source>
        <dbReference type="SAM" id="Phobius"/>
    </source>
</evidence>
<keyword evidence="1" id="KW-0472">Membrane</keyword>
<comment type="caution">
    <text evidence="2">The sequence shown here is derived from an EMBL/GenBank/DDBJ whole genome shotgun (WGS) entry which is preliminary data.</text>
</comment>
<keyword evidence="1" id="KW-0812">Transmembrane</keyword>
<dbReference type="Proteomes" id="UP000319353">
    <property type="component" value="Unassembled WGS sequence"/>
</dbReference>
<dbReference type="InterPro" id="IPR006059">
    <property type="entry name" value="SBP"/>
</dbReference>
<dbReference type="SUPFAM" id="SSF53850">
    <property type="entry name" value="Periplasmic binding protein-like II"/>
    <property type="match status" value="1"/>
</dbReference>
<gene>
    <name evidence="2" type="ORF">E6H01_09300</name>
</gene>
<reference evidence="2 3" key="1">
    <citation type="journal article" date="2019" name="Nat. Microbiol.">
        <title>Mediterranean grassland soil C-N compound turnover is dependent on rainfall and depth, and is mediated by genomically divergent microorganisms.</title>
        <authorList>
            <person name="Diamond S."/>
            <person name="Andeer P.F."/>
            <person name="Li Z."/>
            <person name="Crits-Christoph A."/>
            <person name="Burstein D."/>
            <person name="Anantharaman K."/>
            <person name="Lane K.R."/>
            <person name="Thomas B.C."/>
            <person name="Pan C."/>
            <person name="Northen T.R."/>
            <person name="Banfield J.F."/>
        </authorList>
    </citation>
    <scope>NUCLEOTIDE SEQUENCE [LARGE SCALE GENOMIC DNA]</scope>
    <source>
        <strain evidence="2">NP_4</strain>
    </source>
</reference>
<name>A0A537KXL2_9BACT</name>
<protein>
    <submittedName>
        <fullName evidence="2">Extracellular solute-binding protein</fullName>
    </submittedName>
</protein>
<dbReference type="PANTHER" id="PTHR42779">
    <property type="entry name" value="PROTEIN YNJB"/>
    <property type="match status" value="1"/>
</dbReference>
<dbReference type="PANTHER" id="PTHR42779:SF1">
    <property type="entry name" value="PROTEIN YNJB"/>
    <property type="match status" value="1"/>
</dbReference>